<evidence type="ECO:0000313" key="6">
    <source>
        <dbReference type="Proteomes" id="UP000317243"/>
    </source>
</evidence>
<accession>A0A5C5WPY0</accession>
<dbReference type="InterPro" id="IPR027417">
    <property type="entry name" value="P-loop_NTPase"/>
</dbReference>
<dbReference type="InterPro" id="IPR050093">
    <property type="entry name" value="ABC_SmlMolc_Importer"/>
</dbReference>
<dbReference type="SMART" id="SM00382">
    <property type="entry name" value="AAA"/>
    <property type="match status" value="1"/>
</dbReference>
<keyword evidence="6" id="KW-1185">Reference proteome</keyword>
<dbReference type="PANTHER" id="PTHR42781:SF4">
    <property type="entry name" value="SPERMIDINE_PUTRESCINE IMPORT ATP-BINDING PROTEIN POTA"/>
    <property type="match status" value="1"/>
</dbReference>
<evidence type="ECO:0000256" key="3">
    <source>
        <dbReference type="ARBA" id="ARBA00022840"/>
    </source>
</evidence>
<evidence type="ECO:0000313" key="5">
    <source>
        <dbReference type="EMBL" id="TWT51862.1"/>
    </source>
</evidence>
<dbReference type="Pfam" id="PF00005">
    <property type="entry name" value="ABC_tran"/>
    <property type="match status" value="1"/>
</dbReference>
<dbReference type="Gene3D" id="3.40.50.300">
    <property type="entry name" value="P-loop containing nucleotide triphosphate hydrolases"/>
    <property type="match status" value="1"/>
</dbReference>
<dbReference type="AlphaFoldDB" id="A0A5C5WPY0"/>
<dbReference type="EMBL" id="SIHI01000010">
    <property type="protein sequence ID" value="TWT51862.1"/>
    <property type="molecule type" value="Genomic_DNA"/>
</dbReference>
<dbReference type="PANTHER" id="PTHR42781">
    <property type="entry name" value="SPERMIDINE/PUTRESCINE IMPORT ATP-BINDING PROTEIN POTA"/>
    <property type="match status" value="1"/>
</dbReference>
<dbReference type="SUPFAM" id="SSF52540">
    <property type="entry name" value="P-loop containing nucleoside triphosphate hydrolases"/>
    <property type="match status" value="1"/>
</dbReference>
<evidence type="ECO:0000259" key="4">
    <source>
        <dbReference type="PROSITE" id="PS50893"/>
    </source>
</evidence>
<organism evidence="5 6">
    <name type="scientific">Thalassoglobus neptunius</name>
    <dbReference type="NCBI Taxonomy" id="1938619"/>
    <lineage>
        <taxon>Bacteria</taxon>
        <taxon>Pseudomonadati</taxon>
        <taxon>Planctomycetota</taxon>
        <taxon>Planctomycetia</taxon>
        <taxon>Planctomycetales</taxon>
        <taxon>Planctomycetaceae</taxon>
        <taxon>Thalassoglobus</taxon>
    </lineage>
</organism>
<feature type="domain" description="ABC transporter" evidence="4">
    <location>
        <begin position="1"/>
        <end position="221"/>
    </location>
</feature>
<dbReference type="OrthoDB" id="9802264at2"/>
<gene>
    <name evidence="5" type="primary">cysA_2</name>
    <name evidence="5" type="ORF">KOR42_33360</name>
</gene>
<dbReference type="PROSITE" id="PS50893">
    <property type="entry name" value="ABC_TRANSPORTER_2"/>
    <property type="match status" value="1"/>
</dbReference>
<evidence type="ECO:0000256" key="2">
    <source>
        <dbReference type="ARBA" id="ARBA00022741"/>
    </source>
</evidence>
<proteinExistence type="predicted"/>
<comment type="caution">
    <text evidence="5">The sequence shown here is derived from an EMBL/GenBank/DDBJ whole genome shotgun (WGS) entry which is preliminary data.</text>
</comment>
<keyword evidence="1" id="KW-0813">Transport</keyword>
<name>A0A5C5WPY0_9PLAN</name>
<dbReference type="GO" id="GO:0016887">
    <property type="term" value="F:ATP hydrolysis activity"/>
    <property type="evidence" value="ECO:0007669"/>
    <property type="project" value="InterPro"/>
</dbReference>
<protein>
    <submittedName>
        <fullName evidence="5">Sulfate/thiosulfate import ATP-binding protein CysA</fullName>
    </submittedName>
</protein>
<dbReference type="InterPro" id="IPR017871">
    <property type="entry name" value="ABC_transporter-like_CS"/>
</dbReference>
<sequence length="221" mass="24789">MIEVRNLNVRQGQFSVRDVSFTIEAGEYAILMGTTGGGKTTLLESICGLRQVHSGKILLDGVDVTTWLPGDRGLGYVPQDLALFPHLNVSEHLAFALKLRKVPRREIRQRVDELSKLLGIEHLIDRTIKRLSGGESQRVALGRALVFRPRALLLDEPFSALDQETRSEMHTLVRRLTRDFGITTLHVTHSEEEALALADRRFLLKHGNLTELNLQGLPIES</sequence>
<dbReference type="GO" id="GO:0005524">
    <property type="term" value="F:ATP binding"/>
    <property type="evidence" value="ECO:0007669"/>
    <property type="project" value="UniProtKB-KW"/>
</dbReference>
<dbReference type="InterPro" id="IPR003439">
    <property type="entry name" value="ABC_transporter-like_ATP-bd"/>
</dbReference>
<keyword evidence="3 5" id="KW-0067">ATP-binding</keyword>
<reference evidence="5 6" key="1">
    <citation type="submission" date="2019-02" db="EMBL/GenBank/DDBJ databases">
        <title>Deep-cultivation of Planctomycetes and their phenomic and genomic characterization uncovers novel biology.</title>
        <authorList>
            <person name="Wiegand S."/>
            <person name="Jogler M."/>
            <person name="Boedeker C."/>
            <person name="Pinto D."/>
            <person name="Vollmers J."/>
            <person name="Rivas-Marin E."/>
            <person name="Kohn T."/>
            <person name="Peeters S.H."/>
            <person name="Heuer A."/>
            <person name="Rast P."/>
            <person name="Oberbeckmann S."/>
            <person name="Bunk B."/>
            <person name="Jeske O."/>
            <person name="Meyerdierks A."/>
            <person name="Storesund J.E."/>
            <person name="Kallscheuer N."/>
            <person name="Luecker S."/>
            <person name="Lage O.M."/>
            <person name="Pohl T."/>
            <person name="Merkel B.J."/>
            <person name="Hornburger P."/>
            <person name="Mueller R.-W."/>
            <person name="Bruemmer F."/>
            <person name="Labrenz M."/>
            <person name="Spormann A.M."/>
            <person name="Op Den Camp H."/>
            <person name="Overmann J."/>
            <person name="Amann R."/>
            <person name="Jetten M.S.M."/>
            <person name="Mascher T."/>
            <person name="Medema M.H."/>
            <person name="Devos D.P."/>
            <person name="Kaster A.-K."/>
            <person name="Ovreas L."/>
            <person name="Rohde M."/>
            <person name="Galperin M.Y."/>
            <person name="Jogler C."/>
        </authorList>
    </citation>
    <scope>NUCLEOTIDE SEQUENCE [LARGE SCALE GENOMIC DNA]</scope>
    <source>
        <strain evidence="5 6">KOR42</strain>
    </source>
</reference>
<keyword evidence="2" id="KW-0547">Nucleotide-binding</keyword>
<dbReference type="RefSeq" id="WP_146510799.1">
    <property type="nucleotide sequence ID" value="NZ_SIHI01000010.1"/>
</dbReference>
<dbReference type="InterPro" id="IPR003593">
    <property type="entry name" value="AAA+_ATPase"/>
</dbReference>
<dbReference type="Proteomes" id="UP000317243">
    <property type="component" value="Unassembled WGS sequence"/>
</dbReference>
<evidence type="ECO:0000256" key="1">
    <source>
        <dbReference type="ARBA" id="ARBA00022448"/>
    </source>
</evidence>
<dbReference type="PROSITE" id="PS00211">
    <property type="entry name" value="ABC_TRANSPORTER_1"/>
    <property type="match status" value="1"/>
</dbReference>